<comment type="similarity">
    <text evidence="2">Belongs to the FAD-binding oxidoreductase/transferase type 4 family.</text>
</comment>
<dbReference type="InterPro" id="IPR016170">
    <property type="entry name" value="Cytok_DH_C_sf"/>
</dbReference>
<evidence type="ECO:0000256" key="3">
    <source>
        <dbReference type="ARBA" id="ARBA00022630"/>
    </source>
</evidence>
<dbReference type="Pfam" id="PF02913">
    <property type="entry name" value="FAD-oxidase_C"/>
    <property type="match status" value="1"/>
</dbReference>
<keyword evidence="3" id="KW-0285">Flavoprotein</keyword>
<dbReference type="Proteomes" id="UP000779070">
    <property type="component" value="Unassembled WGS sequence"/>
</dbReference>
<keyword evidence="4" id="KW-0274">FAD</keyword>
<evidence type="ECO:0000256" key="5">
    <source>
        <dbReference type="ARBA" id="ARBA00022946"/>
    </source>
</evidence>
<gene>
    <name evidence="9" type="ORF">JYA62_02655</name>
</gene>
<keyword evidence="6" id="KW-0560">Oxidoreductase</keyword>
<sequence>MSSVVEQVDLHQPIELRSGLGHHSRIVPQILQPQNAMELQQVIEQAYLKKLPVYPVGKGNNWGYGCKTPASDGCTLLDLSRMNRILSFDEELGVIEVEPGVTQGQVSAYLKHTPWMLDCTGAGPDTSLMGNILERGFGHGPVGNRSQHFTISELILANGKLMKLNQSSRYCGRAGLAANLHELFTQNNIAVISKIKFELMLKPEASLRCLVRLRDASDLPSYIDIMRRLKSEGSIDGLPHLGNTYRMLTMMERFDFNKWSTSNGANQKDVESLCNQYNLSPWSGAFVITGTKAVAKAKAARVKALLKPIAKVNVVSLAKLKQMNQIAISASRLLGRLPVYQRLQNSLNEFTEMMDMLEGNPKDLALKGCYWRYRGNIPEKMNPVEDGAGFYWVAPTLTMVGEEVEKCMRLSQQAFDKAGFEFGVTLTAVNAYMCQAIISIYYDAGNPDEVNRATELVRKLRALYRRYQWPCYRRAVDEMPFNGESELEQDALDLRSRIKAAFDPDDIVSPGRYQMAVPYKFSEDSKA</sequence>
<evidence type="ECO:0000313" key="9">
    <source>
        <dbReference type="EMBL" id="MBN3576569.1"/>
    </source>
</evidence>
<comment type="caution">
    <text evidence="9">The sequence shown here is derived from an EMBL/GenBank/DDBJ whole genome shotgun (WGS) entry which is preliminary data.</text>
</comment>
<protein>
    <recommendedName>
        <fullName evidence="7">D-lactate dehydrogenase (cytochrome)</fullName>
        <ecNumber evidence="7">1.1.2.4</ecNumber>
    </recommendedName>
</protein>
<keyword evidence="5" id="KW-0809">Transit peptide</keyword>
<dbReference type="Pfam" id="PF01565">
    <property type="entry name" value="FAD_binding_4"/>
    <property type="match status" value="1"/>
</dbReference>
<evidence type="ECO:0000256" key="1">
    <source>
        <dbReference type="ARBA" id="ARBA00001974"/>
    </source>
</evidence>
<evidence type="ECO:0000256" key="7">
    <source>
        <dbReference type="ARBA" id="ARBA00038897"/>
    </source>
</evidence>
<evidence type="ECO:0000256" key="6">
    <source>
        <dbReference type="ARBA" id="ARBA00023002"/>
    </source>
</evidence>
<dbReference type="SUPFAM" id="SSF55103">
    <property type="entry name" value="FAD-linked oxidases, C-terminal domain"/>
    <property type="match status" value="1"/>
</dbReference>
<dbReference type="EMBL" id="JAFHLB010000002">
    <property type="protein sequence ID" value="MBN3576569.1"/>
    <property type="molecule type" value="Genomic_DNA"/>
</dbReference>
<organism evidence="9 10">
    <name type="scientific">Vibrio neptunius</name>
    <dbReference type="NCBI Taxonomy" id="170651"/>
    <lineage>
        <taxon>Bacteria</taxon>
        <taxon>Pseudomonadati</taxon>
        <taxon>Pseudomonadota</taxon>
        <taxon>Gammaproteobacteria</taxon>
        <taxon>Vibrionales</taxon>
        <taxon>Vibrionaceae</taxon>
        <taxon>Vibrio</taxon>
    </lineage>
</organism>
<dbReference type="PROSITE" id="PS51387">
    <property type="entry name" value="FAD_PCMH"/>
    <property type="match status" value="1"/>
</dbReference>
<dbReference type="InterPro" id="IPR016164">
    <property type="entry name" value="FAD-linked_Oxase-like_C"/>
</dbReference>
<name>A0ABS3A0L9_9VIBR</name>
<dbReference type="EC" id="1.1.2.4" evidence="7"/>
<dbReference type="InterPro" id="IPR016169">
    <property type="entry name" value="FAD-bd_PCMH_sub2"/>
</dbReference>
<feature type="domain" description="FAD-binding PCMH-type" evidence="8">
    <location>
        <begin position="19"/>
        <end position="202"/>
    </location>
</feature>
<dbReference type="InterPro" id="IPR004113">
    <property type="entry name" value="FAD-bd_oxidored_4_C"/>
</dbReference>
<proteinExistence type="inferred from homology"/>
<evidence type="ECO:0000259" key="8">
    <source>
        <dbReference type="PROSITE" id="PS51387"/>
    </source>
</evidence>
<dbReference type="Gene3D" id="3.30.465.10">
    <property type="match status" value="1"/>
</dbReference>
<accession>A0ABS3A0L9</accession>
<dbReference type="InterPro" id="IPR016167">
    <property type="entry name" value="FAD-bd_PCMH_sub1"/>
</dbReference>
<dbReference type="PANTHER" id="PTHR11748">
    <property type="entry name" value="D-LACTATE DEHYDROGENASE"/>
    <property type="match status" value="1"/>
</dbReference>
<dbReference type="Gene3D" id="3.30.43.10">
    <property type="entry name" value="Uridine Diphospho-n-acetylenolpyruvylglucosamine Reductase, domain 2"/>
    <property type="match status" value="1"/>
</dbReference>
<comment type="cofactor">
    <cofactor evidence="1">
        <name>FAD</name>
        <dbReference type="ChEBI" id="CHEBI:57692"/>
    </cofactor>
</comment>
<dbReference type="RefSeq" id="WP_206368795.1">
    <property type="nucleotide sequence ID" value="NZ_CAWPTM010000101.1"/>
</dbReference>
<reference evidence="9 10" key="1">
    <citation type="submission" date="2021-02" db="EMBL/GenBank/DDBJ databases">
        <title>Draft Genome Sequences of 5 Vibrio neptunius Strains Isolated From of Bivalve Hatcheries.</title>
        <authorList>
            <person name="Galvis F."/>
            <person name="Barja J.L."/>
            <person name="Lemos M.L."/>
            <person name="Balado M."/>
        </authorList>
    </citation>
    <scope>NUCLEOTIDE SEQUENCE [LARGE SCALE GENOMIC DNA]</scope>
    <source>
        <strain evidence="9 10">PP-145.98</strain>
    </source>
</reference>
<dbReference type="InterPro" id="IPR036318">
    <property type="entry name" value="FAD-bd_PCMH-like_sf"/>
</dbReference>
<dbReference type="SUPFAM" id="SSF56176">
    <property type="entry name" value="FAD-binding/transporter-associated domain-like"/>
    <property type="match status" value="1"/>
</dbReference>
<dbReference type="Gene3D" id="3.40.462.10">
    <property type="entry name" value="FAD-linked oxidases, C-terminal domain"/>
    <property type="match status" value="1"/>
</dbReference>
<keyword evidence="10" id="KW-1185">Reference proteome</keyword>
<evidence type="ECO:0000313" key="10">
    <source>
        <dbReference type="Proteomes" id="UP000779070"/>
    </source>
</evidence>
<evidence type="ECO:0000256" key="2">
    <source>
        <dbReference type="ARBA" id="ARBA00008000"/>
    </source>
</evidence>
<dbReference type="PANTHER" id="PTHR11748:SF111">
    <property type="entry name" value="D-LACTATE DEHYDROGENASE, MITOCHONDRIAL-RELATED"/>
    <property type="match status" value="1"/>
</dbReference>
<dbReference type="InterPro" id="IPR006094">
    <property type="entry name" value="Oxid_FAD_bind_N"/>
</dbReference>
<evidence type="ECO:0000256" key="4">
    <source>
        <dbReference type="ARBA" id="ARBA00022827"/>
    </source>
</evidence>
<dbReference type="InterPro" id="IPR016166">
    <property type="entry name" value="FAD-bd_PCMH"/>
</dbReference>